<evidence type="ECO:0000259" key="2">
    <source>
        <dbReference type="Pfam" id="PF03407"/>
    </source>
</evidence>
<dbReference type="EMBL" id="JAKKPZ010000052">
    <property type="protein sequence ID" value="KAI1705875.1"/>
    <property type="molecule type" value="Genomic_DNA"/>
</dbReference>
<name>A0AAD4MWN9_9BILA</name>
<feature type="domain" description="Nucleotide-diphospho-sugar transferase" evidence="2">
    <location>
        <begin position="142"/>
        <end position="347"/>
    </location>
</feature>
<dbReference type="Pfam" id="PF03407">
    <property type="entry name" value="Nucleotid_trans"/>
    <property type="match status" value="1"/>
</dbReference>
<sequence length="375" mass="42286">MVGVAYLLAHLFFLLFVDLPWMPPPPPSNPDPASAKKKNPDGPLIFRDDFLSDTKSGGNKIVVFASSDGNFGGTIKGIEQSKLGKIKIPETFLKTFKKAAKSIQTQTNGFVLFSVINGAYLNLTLNWLCNVYALEKNPKEQIHNAVLIVSLDESACKKIVKDWKGVTCLWLKGADQRYNRDAEENLIIYKIIAHVRINLIAALAESKVPFVMFESDSVWLKNPTQRLFANSDLIDDADLMLPLNSRNEKGHRYGFNTVLAFTKNGTRRAAQEMRRIMNRNLDIPDQEVINRLCSSQYMGLVCREFPYDLLTDGKWFKMSEAERKATKSTPYIVNNNFYSGGRNKVARQTINGLWFLSAKGICNSSKARKIIAKYV</sequence>
<comment type="caution">
    <text evidence="3">The sequence shown here is derived from an EMBL/GenBank/DDBJ whole genome shotgun (WGS) entry which is preliminary data.</text>
</comment>
<protein>
    <submittedName>
        <fullName evidence="3">Nucleotide-diphospho-sugar transferase domain-containing protein</fullName>
    </submittedName>
</protein>
<feature type="signal peptide" evidence="1">
    <location>
        <begin position="1"/>
        <end position="19"/>
    </location>
</feature>
<dbReference type="AlphaFoldDB" id="A0AAD4MWN9"/>
<accession>A0AAD4MWN9</accession>
<keyword evidence="4" id="KW-1185">Reference proteome</keyword>
<evidence type="ECO:0000313" key="4">
    <source>
        <dbReference type="Proteomes" id="UP001201812"/>
    </source>
</evidence>
<dbReference type="Proteomes" id="UP001201812">
    <property type="component" value="Unassembled WGS sequence"/>
</dbReference>
<reference evidence="3" key="1">
    <citation type="submission" date="2022-01" db="EMBL/GenBank/DDBJ databases">
        <title>Genome Sequence Resource for Two Populations of Ditylenchus destructor, the Migratory Endoparasitic Phytonematode.</title>
        <authorList>
            <person name="Zhang H."/>
            <person name="Lin R."/>
            <person name="Xie B."/>
        </authorList>
    </citation>
    <scope>NUCLEOTIDE SEQUENCE</scope>
    <source>
        <strain evidence="3">BazhouSP</strain>
    </source>
</reference>
<proteinExistence type="predicted"/>
<dbReference type="InterPro" id="IPR005069">
    <property type="entry name" value="Nucl-diP-sugar_transferase"/>
</dbReference>
<dbReference type="PANTHER" id="PTHR31967">
    <property type="entry name" value="GROUNDHOG (HEDGEHOG-LIKE FAMILY)-RELATED"/>
    <property type="match status" value="1"/>
</dbReference>
<evidence type="ECO:0000313" key="3">
    <source>
        <dbReference type="EMBL" id="KAI1705875.1"/>
    </source>
</evidence>
<gene>
    <name evidence="3" type="ORF">DdX_13309</name>
</gene>
<dbReference type="GO" id="GO:0016740">
    <property type="term" value="F:transferase activity"/>
    <property type="evidence" value="ECO:0007669"/>
    <property type="project" value="UniProtKB-KW"/>
</dbReference>
<keyword evidence="1" id="KW-0732">Signal</keyword>
<organism evidence="3 4">
    <name type="scientific">Ditylenchus destructor</name>
    <dbReference type="NCBI Taxonomy" id="166010"/>
    <lineage>
        <taxon>Eukaryota</taxon>
        <taxon>Metazoa</taxon>
        <taxon>Ecdysozoa</taxon>
        <taxon>Nematoda</taxon>
        <taxon>Chromadorea</taxon>
        <taxon>Rhabditida</taxon>
        <taxon>Tylenchina</taxon>
        <taxon>Tylenchomorpha</taxon>
        <taxon>Sphaerularioidea</taxon>
        <taxon>Anguinidae</taxon>
        <taxon>Anguininae</taxon>
        <taxon>Ditylenchus</taxon>
    </lineage>
</organism>
<feature type="chain" id="PRO_5042058194" evidence="1">
    <location>
        <begin position="20"/>
        <end position="375"/>
    </location>
</feature>
<evidence type="ECO:0000256" key="1">
    <source>
        <dbReference type="SAM" id="SignalP"/>
    </source>
</evidence>
<dbReference type="PANTHER" id="PTHR31967:SF12">
    <property type="entry name" value="NUCLEOTIDE-DIPHOSPHO-SUGAR TRANSFERASE DOMAIN-CONTAINING PROTEIN"/>
    <property type="match status" value="1"/>
</dbReference>
<keyword evidence="3" id="KW-0808">Transferase</keyword>